<dbReference type="OrthoDB" id="9977450at2"/>
<sequence>MRIRATLVAVAGATVFAFAGAGTAQAHEGGVEVDHTTASGVLIAHGHGCHGGKLAAFHLSRTHVSIR</sequence>
<comment type="caution">
    <text evidence="2">The sequence shown here is derived from an EMBL/GenBank/DDBJ whole genome shotgun (WGS) entry which is preliminary data.</text>
</comment>
<name>A0A1T3NSL9_9ACTN</name>
<feature type="chain" id="PRO_5013386708" evidence="1">
    <location>
        <begin position="27"/>
        <end position="67"/>
    </location>
</feature>
<organism evidence="2 3">
    <name type="scientific">Embleya scabrispora</name>
    <dbReference type="NCBI Taxonomy" id="159449"/>
    <lineage>
        <taxon>Bacteria</taxon>
        <taxon>Bacillati</taxon>
        <taxon>Actinomycetota</taxon>
        <taxon>Actinomycetes</taxon>
        <taxon>Kitasatosporales</taxon>
        <taxon>Streptomycetaceae</taxon>
        <taxon>Embleya</taxon>
    </lineage>
</organism>
<dbReference type="RefSeq" id="WP_078974155.1">
    <property type="nucleotide sequence ID" value="NZ_MWQN01000001.1"/>
</dbReference>
<protein>
    <submittedName>
        <fullName evidence="2">Uncharacterized protein</fullName>
    </submittedName>
</protein>
<dbReference type="EMBL" id="MWQN01000001">
    <property type="protein sequence ID" value="OPC79887.1"/>
    <property type="molecule type" value="Genomic_DNA"/>
</dbReference>
<keyword evidence="1" id="KW-0732">Signal</keyword>
<accession>A0A1T3NSL9</accession>
<proteinExistence type="predicted"/>
<feature type="signal peptide" evidence="1">
    <location>
        <begin position="1"/>
        <end position="26"/>
    </location>
</feature>
<dbReference type="AlphaFoldDB" id="A0A1T3NSL9"/>
<keyword evidence="3" id="KW-1185">Reference proteome</keyword>
<dbReference type="Proteomes" id="UP000190037">
    <property type="component" value="Unassembled WGS sequence"/>
</dbReference>
<gene>
    <name evidence="2" type="ORF">B4N89_02060</name>
</gene>
<reference evidence="2 3" key="1">
    <citation type="submission" date="2017-03" db="EMBL/GenBank/DDBJ databases">
        <title>Draft genome sequence of Streptomyces scabrisporus NF3, endophyte isolated from Amphipterygium adstringens.</title>
        <authorList>
            <person name="Vazquez M."/>
            <person name="Ceapa C.D."/>
            <person name="Rodriguez Luna D."/>
            <person name="Sanchez Esquivel S."/>
        </authorList>
    </citation>
    <scope>NUCLEOTIDE SEQUENCE [LARGE SCALE GENOMIC DNA]</scope>
    <source>
        <strain evidence="2 3">NF3</strain>
    </source>
</reference>
<evidence type="ECO:0000313" key="2">
    <source>
        <dbReference type="EMBL" id="OPC79887.1"/>
    </source>
</evidence>
<evidence type="ECO:0000256" key="1">
    <source>
        <dbReference type="SAM" id="SignalP"/>
    </source>
</evidence>
<evidence type="ECO:0000313" key="3">
    <source>
        <dbReference type="Proteomes" id="UP000190037"/>
    </source>
</evidence>